<dbReference type="EMBL" id="KF436854">
    <property type="protein sequence ID" value="ALJ32770.1"/>
    <property type="molecule type" value="Genomic_DNA"/>
</dbReference>
<evidence type="ECO:0000256" key="4">
    <source>
        <dbReference type="ARBA" id="ARBA00022581"/>
    </source>
</evidence>
<accession>A0A0P0E491</accession>
<sequence length="146" mass="17008">MGPCNPTNIFLLCKDYEVDFEDLRLTCVFCKNELTTEELLAFALKELSIVWRHNWPFGVCAPCLAREVKVRELRHWDHSCYGPTVEQTTGRSLAELYIRCHACCKPLSIQEKEHQVQAYIHFHYIAGQWTGRCCQCRGPCTARWQP</sequence>
<comment type="caution">
    <text evidence="16">Lacks conserved residue(s) required for the propagation of feature annotation.</text>
</comment>
<dbReference type="GO" id="GO:0039648">
    <property type="term" value="P:symbiont-mediated perturbation of host ubiquitin-like protein modification"/>
    <property type="evidence" value="ECO:0007669"/>
    <property type="project" value="UniProtKB-UniRule"/>
</dbReference>
<comment type="subcellular location">
    <subcellularLocation>
        <location evidence="16 17">Host cytoplasm</location>
    </subcellularLocation>
    <subcellularLocation>
        <location evidence="16 17">Host nucleus</location>
    </subcellularLocation>
</comment>
<organism evidence="19 24">
    <name type="scientific">Human papillomavirus type 61</name>
    <dbReference type="NCBI Taxonomy" id="37116"/>
    <lineage>
        <taxon>Viruses</taxon>
        <taxon>Monodnaviria</taxon>
        <taxon>Shotokuvirae</taxon>
        <taxon>Cossaviricota</taxon>
        <taxon>Papovaviricetes</taxon>
        <taxon>Zurhausenvirales</taxon>
        <taxon>Papillomaviridae</taxon>
        <taxon>Firstpapillomavirinae</taxon>
        <taxon>Alphapapillomavirus</taxon>
        <taxon>Alphapapillomavirus 3</taxon>
    </lineage>
</organism>
<organismHost>
    <name type="scientific">Homo sapiens</name>
    <name type="common">Human</name>
    <dbReference type="NCBI Taxonomy" id="9606"/>
</organismHost>
<keyword evidence="7 16" id="KW-0863">Zinc-finger</keyword>
<dbReference type="SUPFAM" id="SSF161229">
    <property type="entry name" value="E6 C-terminal domain-like"/>
    <property type="match status" value="2"/>
</dbReference>
<evidence type="ECO:0000256" key="12">
    <source>
        <dbReference type="ARBA" id="ARBA00023163"/>
    </source>
</evidence>
<dbReference type="EMBL" id="KU298923">
    <property type="protein sequence ID" value="ALT54917.1"/>
    <property type="molecule type" value="Genomic_DNA"/>
</dbReference>
<evidence type="ECO:0000313" key="19">
    <source>
        <dbReference type="EMBL" id="ALJ32756.1"/>
    </source>
</evidence>
<feature type="zinc finger region" evidence="16">
    <location>
        <begin position="27"/>
        <end position="63"/>
    </location>
</feature>
<evidence type="ECO:0000313" key="24">
    <source>
        <dbReference type="Proteomes" id="UP000141498"/>
    </source>
</evidence>
<keyword evidence="14 16" id="KW-0899">Viral immunoevasion</keyword>
<keyword evidence="11 16" id="KW-0010">Activator</keyword>
<dbReference type="InterPro" id="IPR038575">
    <property type="entry name" value="E6_sf"/>
</dbReference>
<dbReference type="Gene3D" id="3.30.240.40">
    <property type="entry name" value="E6 early regulatory protein"/>
    <property type="match status" value="2"/>
</dbReference>
<keyword evidence="4 16" id="KW-0945">Host-virus interaction</keyword>
<dbReference type="GO" id="GO:0039502">
    <property type="term" value="P:symbiont-mediated suppression of host type I interferon-mediated signaling pathway"/>
    <property type="evidence" value="ECO:0007669"/>
    <property type="project" value="UniProtKB-UniRule"/>
</dbReference>
<keyword evidence="3 16" id="KW-1048">Host nucleus</keyword>
<evidence type="ECO:0000256" key="8">
    <source>
        <dbReference type="ARBA" id="ARBA00022833"/>
    </source>
</evidence>
<protein>
    <recommendedName>
        <fullName evidence="16 17">Protein E6</fullName>
    </recommendedName>
</protein>
<dbReference type="GO" id="GO:0006351">
    <property type="term" value="P:DNA-templated transcription"/>
    <property type="evidence" value="ECO:0007669"/>
    <property type="project" value="UniProtKB-UniRule"/>
</dbReference>
<dbReference type="Proteomes" id="UP000166621">
    <property type="component" value="Genome"/>
</dbReference>
<evidence type="ECO:0000256" key="13">
    <source>
        <dbReference type="ARBA" id="ARBA00023200"/>
    </source>
</evidence>
<evidence type="ECO:0000313" key="25">
    <source>
        <dbReference type="Proteomes" id="UP000171682"/>
    </source>
</evidence>
<evidence type="ECO:0000256" key="2">
    <source>
        <dbReference type="ARBA" id="ARBA00022518"/>
    </source>
</evidence>
<name>A0A0P0E491_HPV61</name>
<dbReference type="EMBL" id="KF436852">
    <property type="protein sequence ID" value="ALJ32756.1"/>
    <property type="molecule type" value="Genomic_DNA"/>
</dbReference>
<keyword evidence="10 16" id="KW-0238">DNA-binding</keyword>
<reference evidence="23 24" key="1">
    <citation type="journal article" date="2013" name="Virology">
        <title>Human papillomavirus genome variants.</title>
        <authorList>
            <person name="Burk R.D."/>
            <person name="Harari A."/>
            <person name="Chen Z."/>
        </authorList>
    </citation>
    <scope>NUCLEOTIDE SEQUENCE [LARGE SCALE GENOMIC DNA]</scope>
    <source>
        <strain evidence="18">Qv34041</strain>
        <strain evidence="19">Rw43</strain>
        <strain evidence="20">Rw66</strain>
    </source>
</reference>
<evidence type="ECO:0000313" key="21">
    <source>
        <dbReference type="EMBL" id="ALT54917.1"/>
    </source>
</evidence>
<proteinExistence type="inferred from homology"/>
<evidence type="ECO:0000256" key="10">
    <source>
        <dbReference type="ARBA" id="ARBA00023125"/>
    </source>
</evidence>
<comment type="similarity">
    <text evidence="1 17">Belongs to the papillomaviridae E6 protein family.</text>
</comment>
<evidence type="ECO:0000256" key="1">
    <source>
        <dbReference type="ARBA" id="ARBA00006346"/>
    </source>
</evidence>
<comment type="miscellaneous">
    <text evidence="16">Belongs to the low risk human alphapapillomavirus family. The cancer-causing human papillomavirus E6 protein has a unique carboxy terminal PDZ domain containing substrate but low risk E6s do not possess this domain.</text>
</comment>
<evidence type="ECO:0000256" key="15">
    <source>
        <dbReference type="ARBA" id="ARBA00023323"/>
    </source>
</evidence>
<dbReference type="EMBL" id="KX514419">
    <property type="protein sequence ID" value="ARQ82625.1"/>
    <property type="molecule type" value="Genomic_DNA"/>
</dbReference>
<dbReference type="GO" id="GO:0003677">
    <property type="term" value="F:DNA binding"/>
    <property type="evidence" value="ECO:0007669"/>
    <property type="project" value="UniProtKB-UniRule"/>
</dbReference>
<reference evidence="22" key="3">
    <citation type="journal article" date="2017" name="Mem. Inst. Oswaldo Cruz">
        <title>Characterization of high and low-risk human papillomavirus complete genomes isolated from cervical specimens in southern Brazil.</title>
        <authorList>
            <person name="de Oliveira G.R."/>
            <person name="Siqueira J.D."/>
            <person name="Finger-Jardim F."/>
            <person name="Vieira V.C."/>
            <person name="Silva R.L."/>
            <person name="Goncalves C.V."/>
            <person name="Soares E."/>
            <person name="de Martinez A.M.B."/>
            <person name="Soares M.A."/>
        </authorList>
    </citation>
    <scope>NUCLEOTIDE SEQUENCE</scope>
    <source>
        <strain evidence="22">60B</strain>
    </source>
</reference>
<dbReference type="HAMAP" id="MF_04006">
    <property type="entry name" value="HPV_E6"/>
    <property type="match status" value="1"/>
</dbReference>
<dbReference type="GO" id="GO:0030430">
    <property type="term" value="C:host cell cytoplasm"/>
    <property type="evidence" value="ECO:0007669"/>
    <property type="project" value="UniProtKB-SubCell"/>
</dbReference>
<keyword evidence="12 16" id="KW-0804">Transcription</keyword>
<feature type="zinc finger region" evidence="16">
    <location>
        <begin position="100"/>
        <end position="136"/>
    </location>
</feature>
<evidence type="ECO:0000256" key="5">
    <source>
        <dbReference type="ARBA" id="ARBA00022632"/>
    </source>
</evidence>
<evidence type="ECO:0000313" key="20">
    <source>
        <dbReference type="EMBL" id="ALJ32770.1"/>
    </source>
</evidence>
<dbReference type="GO" id="GO:0006355">
    <property type="term" value="P:regulation of DNA-templated transcription"/>
    <property type="evidence" value="ECO:0007669"/>
    <property type="project" value="UniProtKB-UniRule"/>
</dbReference>
<keyword evidence="15 16" id="KW-1119">Modulation of host cell apoptosis by virus</keyword>
<keyword evidence="13 16" id="KW-1035">Host cytoplasm</keyword>
<keyword evidence="2 16" id="KW-0244">Early protein</keyword>
<evidence type="ECO:0000313" key="18">
    <source>
        <dbReference type="EMBL" id="ALJ32749.1"/>
    </source>
</evidence>
<dbReference type="GO" id="GO:0008270">
    <property type="term" value="F:zinc ion binding"/>
    <property type="evidence" value="ECO:0007669"/>
    <property type="project" value="UniProtKB-KW"/>
</dbReference>
<keyword evidence="9 16" id="KW-0805">Transcription regulation</keyword>
<reference evidence="21 25" key="2">
    <citation type="journal article" date="2016" name="Virology">
        <title>Identification of novel human papillomavirus lineages and sublineages in HIV/HPV-coinfected pregnant women by next-generation sequencing.</title>
        <authorList>
            <person name="Siqueira J.D."/>
            <person name="Alves B.M."/>
            <person name="Prellwitz I.M."/>
            <person name="Furtado C."/>
            <person name="Meyrelles A.R."/>
            <person name="Machado E.S."/>
            <person name="Seuanez H.N."/>
            <person name="Soares M.A."/>
            <person name="Soares E.A."/>
        </authorList>
    </citation>
    <scope>NUCLEOTIDE SEQUENCE [LARGE SCALE GENOMIC DNA]</scope>
    <source>
        <strain evidence="21">58A.61</strain>
    </source>
</reference>
<evidence type="ECO:0000256" key="9">
    <source>
        <dbReference type="ARBA" id="ARBA00023015"/>
    </source>
</evidence>
<evidence type="ECO:0000256" key="17">
    <source>
        <dbReference type="RuleBase" id="RU363123"/>
    </source>
</evidence>
<evidence type="ECO:0000313" key="22">
    <source>
        <dbReference type="EMBL" id="ARQ82625.1"/>
    </source>
</evidence>
<comment type="subunit">
    <text evidence="16">Forms homodimers. Interacts with ubiquitin-protein ligase UBE3A/E6-AP; this interaction stimulates UBE3A ubiquitin activity. Interacts with host TP53 and EP300; this interaction inhibits TP53 activity.</text>
</comment>
<evidence type="ECO:0000256" key="11">
    <source>
        <dbReference type="ARBA" id="ARBA00023159"/>
    </source>
</evidence>
<keyword evidence="5 16" id="KW-1090">Inhibition of host innate immune response by virus</keyword>
<dbReference type="Pfam" id="PF00518">
    <property type="entry name" value="E6"/>
    <property type="match status" value="1"/>
</dbReference>
<keyword evidence="6 16" id="KW-0479">Metal-binding</keyword>
<dbReference type="Proteomes" id="UP000102538">
    <property type="component" value="Genome"/>
</dbReference>
<evidence type="ECO:0000256" key="6">
    <source>
        <dbReference type="ARBA" id="ARBA00022723"/>
    </source>
</evidence>
<dbReference type="Proteomes" id="UP000171682">
    <property type="component" value="Genome"/>
</dbReference>
<dbReference type="GO" id="GO:0042025">
    <property type="term" value="C:host cell nucleus"/>
    <property type="evidence" value="ECO:0007669"/>
    <property type="project" value="UniProtKB-SubCell"/>
</dbReference>
<evidence type="ECO:0000256" key="3">
    <source>
        <dbReference type="ARBA" id="ARBA00022562"/>
    </source>
</evidence>
<gene>
    <name evidence="16 19" type="primary">E6</name>
</gene>
<dbReference type="GO" id="GO:0052170">
    <property type="term" value="P:symbiont-mediated suppression of host innate immune response"/>
    <property type="evidence" value="ECO:0007669"/>
    <property type="project" value="UniProtKB-KW"/>
</dbReference>
<evidence type="ECO:0000256" key="14">
    <source>
        <dbReference type="ARBA" id="ARBA00023280"/>
    </source>
</evidence>
<keyword evidence="8 16" id="KW-0862">Zinc</keyword>
<dbReference type="EMBL" id="KF436851">
    <property type="protein sequence ID" value="ALJ32749.1"/>
    <property type="molecule type" value="Genomic_DNA"/>
</dbReference>
<evidence type="ECO:0000256" key="7">
    <source>
        <dbReference type="ARBA" id="ARBA00022771"/>
    </source>
</evidence>
<dbReference type="GO" id="GO:0052150">
    <property type="term" value="P:symbiont-mediated perturbation of host apoptosis"/>
    <property type="evidence" value="ECO:0007669"/>
    <property type="project" value="UniProtKB-KW"/>
</dbReference>
<evidence type="ECO:0000256" key="16">
    <source>
        <dbReference type="HAMAP-Rule" id="MF_04006"/>
    </source>
</evidence>
<dbReference type="InterPro" id="IPR001334">
    <property type="entry name" value="E6"/>
</dbReference>
<dbReference type="Proteomes" id="UP000141498">
    <property type="component" value="Genome"/>
</dbReference>
<comment type="function">
    <text evidence="16">Plays a major role in the induction and maintenance of cellular transformation. E6 associates with host UBE3A/E6-AP ubiquitin-protein ligase and modulates its activity. Sequesters tumor suppressor TP53 in the host cytoplasm and modulates its activity by interacting with host EP300 that results in the reduction of TP53 acetylation and activation. In turn, apoptosis induced by DNA damage is inhibited. E6 protects also host keratinocytes from apoptosis by mediating the degradation of host BAK1. May also inhibit host immune response.</text>
</comment>
<evidence type="ECO:0000313" key="23">
    <source>
        <dbReference type="Proteomes" id="UP000102538"/>
    </source>
</evidence>